<comment type="caution">
    <text evidence="2">The sequence shown here is derived from an EMBL/GenBank/DDBJ whole genome shotgun (WGS) entry which is preliminary data.</text>
</comment>
<keyword evidence="3" id="KW-1185">Reference proteome</keyword>
<evidence type="ECO:0000313" key="2">
    <source>
        <dbReference type="EMBL" id="GAA4906093.1"/>
    </source>
</evidence>
<evidence type="ECO:0000256" key="1">
    <source>
        <dbReference type="SAM" id="MobiDB-lite"/>
    </source>
</evidence>
<reference evidence="3" key="1">
    <citation type="journal article" date="2019" name="Int. J. Syst. Evol. Microbiol.">
        <title>The Global Catalogue of Microorganisms (GCM) 10K type strain sequencing project: providing services to taxonomists for standard genome sequencing and annotation.</title>
        <authorList>
            <consortium name="The Broad Institute Genomics Platform"/>
            <consortium name="The Broad Institute Genome Sequencing Center for Infectious Disease"/>
            <person name="Wu L."/>
            <person name="Ma J."/>
        </authorList>
    </citation>
    <scope>NUCLEOTIDE SEQUENCE [LARGE SCALE GENOMIC DNA]</scope>
    <source>
        <strain evidence="3">JCM 19125</strain>
    </source>
</reference>
<organism evidence="2 3">
    <name type="scientific">Tessaracoccus lubricantis</name>
    <dbReference type="NCBI Taxonomy" id="545543"/>
    <lineage>
        <taxon>Bacteria</taxon>
        <taxon>Bacillati</taxon>
        <taxon>Actinomycetota</taxon>
        <taxon>Actinomycetes</taxon>
        <taxon>Propionibacteriales</taxon>
        <taxon>Propionibacteriaceae</taxon>
        <taxon>Tessaracoccus</taxon>
    </lineage>
</organism>
<proteinExistence type="predicted"/>
<gene>
    <name evidence="2" type="ORF">GCM10025789_26840</name>
</gene>
<name>A0ABP9FK03_9ACTN</name>
<dbReference type="EMBL" id="BAABLV010000040">
    <property type="protein sequence ID" value="GAA4906093.1"/>
    <property type="molecule type" value="Genomic_DNA"/>
</dbReference>
<dbReference type="Proteomes" id="UP001501521">
    <property type="component" value="Unassembled WGS sequence"/>
</dbReference>
<evidence type="ECO:0000313" key="3">
    <source>
        <dbReference type="Proteomes" id="UP001501521"/>
    </source>
</evidence>
<protein>
    <submittedName>
        <fullName evidence="2">Uncharacterized protein</fullName>
    </submittedName>
</protein>
<feature type="region of interest" description="Disordered" evidence="1">
    <location>
        <begin position="134"/>
        <end position="156"/>
    </location>
</feature>
<feature type="compositionally biased region" description="Polar residues" evidence="1">
    <location>
        <begin position="139"/>
        <end position="156"/>
    </location>
</feature>
<sequence length="156" mass="17653">MNSKRDSTPWGGLEVYRATEDVEKFDDEWDDEDDDELDLSGVWPRPRDEYRPGSFPLELCTMEEARYSHLKADLDLDVRDTYVTGIRGNTYCPEAYADETLRGEVWFELVPEPNNPYDPHALAVDLRGVEPATSAGVWRSSTSGWSERRTGSGSAA</sequence>
<dbReference type="Gene3D" id="3.30.70.2330">
    <property type="match status" value="1"/>
</dbReference>
<accession>A0ABP9FK03</accession>